<dbReference type="AlphaFoldDB" id="A0A975C0F6"/>
<dbReference type="EMBL" id="CP061800">
    <property type="protein sequence ID" value="QTA93918.1"/>
    <property type="molecule type" value="Genomic_DNA"/>
</dbReference>
<dbReference type="InterPro" id="IPR011701">
    <property type="entry name" value="MFS"/>
</dbReference>
<feature type="transmembrane region" description="Helical" evidence="6">
    <location>
        <begin position="388"/>
        <end position="409"/>
    </location>
</feature>
<dbReference type="PANTHER" id="PTHR43124">
    <property type="entry name" value="PURINE EFFLUX PUMP PBUE"/>
    <property type="match status" value="1"/>
</dbReference>
<feature type="transmembrane region" description="Helical" evidence="6">
    <location>
        <begin position="196"/>
        <end position="216"/>
    </location>
</feature>
<keyword evidence="9" id="KW-1185">Reference proteome</keyword>
<feature type="domain" description="Major facilitator superfamily (MFS) profile" evidence="7">
    <location>
        <begin position="425"/>
        <end position="815"/>
    </location>
</feature>
<keyword evidence="4 6" id="KW-1133">Transmembrane helix</keyword>
<feature type="transmembrane region" description="Helical" evidence="6">
    <location>
        <begin position="581"/>
        <end position="603"/>
    </location>
</feature>
<feature type="transmembrane region" description="Helical" evidence="6">
    <location>
        <begin position="673"/>
        <end position="690"/>
    </location>
</feature>
<feature type="transmembrane region" description="Helical" evidence="6">
    <location>
        <begin position="228"/>
        <end position="248"/>
    </location>
</feature>
<dbReference type="PROSITE" id="PS50850">
    <property type="entry name" value="MFS"/>
    <property type="match status" value="1"/>
</dbReference>
<comment type="subcellular location">
    <subcellularLocation>
        <location evidence="1">Cell membrane</location>
        <topology evidence="1">Multi-pass membrane protein</topology>
    </subcellularLocation>
</comment>
<name>A0A975C0F6_9BACT</name>
<dbReference type="KEGG" id="dmm:dnm_100260"/>
<dbReference type="Gene3D" id="1.20.1250.20">
    <property type="entry name" value="MFS general substrate transporter like domains"/>
    <property type="match status" value="1"/>
</dbReference>
<evidence type="ECO:0000256" key="6">
    <source>
        <dbReference type="SAM" id="Phobius"/>
    </source>
</evidence>
<feature type="transmembrane region" description="Helical" evidence="6">
    <location>
        <begin position="463"/>
        <end position="484"/>
    </location>
</feature>
<organism evidence="8 9">
    <name type="scientific">Desulfonema magnum</name>
    <dbReference type="NCBI Taxonomy" id="45655"/>
    <lineage>
        <taxon>Bacteria</taxon>
        <taxon>Pseudomonadati</taxon>
        <taxon>Thermodesulfobacteriota</taxon>
        <taxon>Desulfobacteria</taxon>
        <taxon>Desulfobacterales</taxon>
        <taxon>Desulfococcaceae</taxon>
        <taxon>Desulfonema</taxon>
    </lineage>
</organism>
<keyword evidence="3 6" id="KW-0812">Transmembrane</keyword>
<feature type="transmembrane region" description="Helical" evidence="6">
    <location>
        <begin position="635"/>
        <end position="661"/>
    </location>
</feature>
<evidence type="ECO:0000256" key="3">
    <source>
        <dbReference type="ARBA" id="ARBA00022692"/>
    </source>
</evidence>
<dbReference type="InterPro" id="IPR050189">
    <property type="entry name" value="MFS_Efflux_Transporters"/>
</dbReference>
<evidence type="ECO:0000313" key="9">
    <source>
        <dbReference type="Proteomes" id="UP000663722"/>
    </source>
</evidence>
<keyword evidence="2" id="KW-1003">Cell membrane</keyword>
<evidence type="ECO:0000259" key="7">
    <source>
        <dbReference type="PROSITE" id="PS50850"/>
    </source>
</evidence>
<dbReference type="InterPro" id="IPR020846">
    <property type="entry name" value="MFS_dom"/>
</dbReference>
<dbReference type="GO" id="GO:0022857">
    <property type="term" value="F:transmembrane transporter activity"/>
    <property type="evidence" value="ECO:0007669"/>
    <property type="project" value="InterPro"/>
</dbReference>
<dbReference type="PANTHER" id="PTHR43124:SF3">
    <property type="entry name" value="CHLORAMPHENICOL EFFLUX PUMP RV0191"/>
    <property type="match status" value="1"/>
</dbReference>
<feature type="transmembrane region" description="Helical" evidence="6">
    <location>
        <begin position="430"/>
        <end position="448"/>
    </location>
</feature>
<keyword evidence="5 6" id="KW-0472">Membrane</keyword>
<dbReference type="Pfam" id="PF07690">
    <property type="entry name" value="MFS_1"/>
    <property type="match status" value="1"/>
</dbReference>
<evidence type="ECO:0000256" key="1">
    <source>
        <dbReference type="ARBA" id="ARBA00004651"/>
    </source>
</evidence>
<feature type="transmembrane region" description="Helical" evidence="6">
    <location>
        <begin position="727"/>
        <end position="747"/>
    </location>
</feature>
<reference evidence="8" key="1">
    <citation type="journal article" date="2021" name="Microb. Physiol.">
        <title>Proteogenomic Insights into the Physiology of Marine, Sulfate-Reducing, Filamentous Desulfonema limicola and Desulfonema magnum.</title>
        <authorList>
            <person name="Schnaars V."/>
            <person name="Wohlbrand L."/>
            <person name="Scheve S."/>
            <person name="Hinrichs C."/>
            <person name="Reinhardt R."/>
            <person name="Rabus R."/>
        </authorList>
    </citation>
    <scope>NUCLEOTIDE SEQUENCE</scope>
    <source>
        <strain evidence="8">4be13</strain>
    </source>
</reference>
<feature type="transmembrane region" description="Helical" evidence="6">
    <location>
        <begin position="554"/>
        <end position="575"/>
    </location>
</feature>
<gene>
    <name evidence="8" type="ORF">dnm_100260</name>
</gene>
<protein>
    <submittedName>
        <fullName evidence="8">Major facilitator superfamily transporter</fullName>
    </submittedName>
</protein>
<dbReference type="InterPro" id="IPR036259">
    <property type="entry name" value="MFS_trans_sf"/>
</dbReference>
<evidence type="ECO:0000256" key="5">
    <source>
        <dbReference type="ARBA" id="ARBA00023136"/>
    </source>
</evidence>
<dbReference type="Proteomes" id="UP000663722">
    <property type="component" value="Chromosome"/>
</dbReference>
<dbReference type="SUPFAM" id="SSF103473">
    <property type="entry name" value="MFS general substrate transporter"/>
    <property type="match status" value="1"/>
</dbReference>
<proteinExistence type="predicted"/>
<sequence>MKLKLIISALVLLVFALGFNALLSLSSLKKLYIESVASKYGVIGKDLQRNIQTALRFGKNIRKFIGMDKLLQETKSNLVRKINTENTSARIMADSISEAEIAVSVSLSDGIIFYSTEEKLKRTRLPSQVQMKLEDAANEKKNSPEPCYVRCKDTYFIILPVYDWLEKKQVAGIIITFDEKQMKDLFRSVIINNVKVIAIILLSGFVLLIILLNIVIPDRPDVQKFPKLKIYLVIFFVIGFSQIIFTGLNTNEFKNHYLKISTEKAVAMVTLLKEDIEYLLNKGIRISKLVKADVLMGEIISAAPELEHITITDNEGHPLYMATKKSVRDFQKSAGDGILYTDIIRKTDPEYHLIFRLQKDGRTEGYISANISKKVLFAKLKKTALDSATVLIISTLFFVELLIIFFQFLQREFAGIKGRMMLRYGVIRPAAFLLFFGMDVSTSFLPLHMEKLYEPIFGLSKDIVMGLPISVEIFFSGVSVIIAGSWTDRRGWHEPFLSGLLLVSGGYVWSWLATDATEFILSRGIAGLGYGFSLVACQNFVVSYTDEKNRSRGFAQMFAGAFAGSICGCSAGAILAERIGYSFVFAFGSVIILIAMGYTIIFMRKAFRKPYRIVEDLAPPLKIRQLFHFLSDRRIFSLIVFSSIPASIAMVGFINYFYPIYLNRIGTSQSDIGRIYMIYGLCLIYVGPFFSKYVDASENKKVYIVLTGILGSLGFINFYFFGGLPATALTVFLLGLSGSANVSRVYALKLGVTRELGTGRAIGIFTIAEKTGQVIAPMVFGWLIAETEFHKGLIRFGVAYLFATMLFMFLSRGDRKICKNYKEAG</sequence>
<evidence type="ECO:0000313" key="8">
    <source>
        <dbReference type="EMBL" id="QTA93918.1"/>
    </source>
</evidence>
<feature type="transmembrane region" description="Helical" evidence="6">
    <location>
        <begin position="496"/>
        <end position="514"/>
    </location>
</feature>
<feature type="transmembrane region" description="Helical" evidence="6">
    <location>
        <begin position="792"/>
        <end position="810"/>
    </location>
</feature>
<dbReference type="GO" id="GO:0005886">
    <property type="term" value="C:plasma membrane"/>
    <property type="evidence" value="ECO:0007669"/>
    <property type="project" value="UniProtKB-SubCell"/>
</dbReference>
<feature type="transmembrane region" description="Helical" evidence="6">
    <location>
        <begin position="702"/>
        <end position="721"/>
    </location>
</feature>
<evidence type="ECO:0000256" key="4">
    <source>
        <dbReference type="ARBA" id="ARBA00022989"/>
    </source>
</evidence>
<feature type="transmembrane region" description="Helical" evidence="6">
    <location>
        <begin position="520"/>
        <end position="542"/>
    </location>
</feature>
<accession>A0A975C0F6</accession>
<feature type="transmembrane region" description="Helical" evidence="6">
    <location>
        <begin position="759"/>
        <end position="780"/>
    </location>
</feature>
<dbReference type="RefSeq" id="WP_207680631.1">
    <property type="nucleotide sequence ID" value="NZ_CP061800.1"/>
</dbReference>
<evidence type="ECO:0000256" key="2">
    <source>
        <dbReference type="ARBA" id="ARBA00022475"/>
    </source>
</evidence>